<evidence type="ECO:0000256" key="6">
    <source>
        <dbReference type="SAM" id="MobiDB-lite"/>
    </source>
</evidence>
<feature type="compositionally biased region" description="Polar residues" evidence="6">
    <location>
        <begin position="9"/>
        <end position="18"/>
    </location>
</feature>
<comment type="similarity">
    <text evidence="1">Belongs to the bacterial ribosomal protein bL27 family.</text>
</comment>
<dbReference type="EMBL" id="SCKX01000001">
    <property type="protein sequence ID" value="RWZ78591.1"/>
    <property type="molecule type" value="Genomic_DNA"/>
</dbReference>
<dbReference type="PANTHER" id="PTHR15893:SF0">
    <property type="entry name" value="LARGE RIBOSOMAL SUBUNIT PROTEIN BL27M"/>
    <property type="match status" value="1"/>
</dbReference>
<evidence type="ECO:0000256" key="5">
    <source>
        <dbReference type="ARBA" id="ARBA00035477"/>
    </source>
</evidence>
<dbReference type="Proteomes" id="UP000289257">
    <property type="component" value="Unassembled WGS sequence"/>
</dbReference>
<dbReference type="Gene3D" id="2.40.50.100">
    <property type="match status" value="1"/>
</dbReference>
<name>A0A4Q0AHD8_9BACT</name>
<gene>
    <name evidence="7" type="ORF">EOT05_02470</name>
</gene>
<reference evidence="7" key="1">
    <citation type="submission" date="2019-01" db="EMBL/GenBank/DDBJ databases">
        <title>Genomic signatures and co-occurrence patterns of the ultra-small Saccharimodia (Patescibacteria phylum) suggest a symbiotic lifestyle.</title>
        <authorList>
            <person name="Lemos L."/>
            <person name="Medeiros J."/>
            <person name="Andreote F."/>
            <person name="Fernandes G."/>
            <person name="Varani A."/>
            <person name="Oliveira G."/>
            <person name="Pylro V."/>
        </authorList>
    </citation>
    <scope>NUCLEOTIDE SEQUENCE [LARGE SCALE GENOMIC DNA]</scope>
    <source>
        <strain evidence="7">AMD02</strain>
    </source>
</reference>
<dbReference type="GO" id="GO:0006412">
    <property type="term" value="P:translation"/>
    <property type="evidence" value="ECO:0007669"/>
    <property type="project" value="InterPro"/>
</dbReference>
<proteinExistence type="inferred from homology"/>
<evidence type="ECO:0000256" key="2">
    <source>
        <dbReference type="ARBA" id="ARBA00022980"/>
    </source>
</evidence>
<dbReference type="SUPFAM" id="SSF110324">
    <property type="entry name" value="Ribosomal L27 protein-like"/>
    <property type="match status" value="1"/>
</dbReference>
<evidence type="ECO:0000313" key="8">
    <source>
        <dbReference type="Proteomes" id="UP000289257"/>
    </source>
</evidence>
<dbReference type="GO" id="GO:0003735">
    <property type="term" value="F:structural constituent of ribosome"/>
    <property type="evidence" value="ECO:0007669"/>
    <property type="project" value="InterPro"/>
</dbReference>
<dbReference type="PANTHER" id="PTHR15893">
    <property type="entry name" value="RIBOSOMAL PROTEIN L27"/>
    <property type="match status" value="1"/>
</dbReference>
<evidence type="ECO:0000256" key="1">
    <source>
        <dbReference type="ARBA" id="ARBA00010797"/>
    </source>
</evidence>
<feature type="region of interest" description="Disordered" evidence="6">
    <location>
        <begin position="1"/>
        <end position="20"/>
    </location>
</feature>
<keyword evidence="3" id="KW-0687">Ribonucleoprotein</keyword>
<comment type="caution">
    <text evidence="7">The sequence shown here is derived from an EMBL/GenBank/DDBJ whole genome shotgun (WGS) entry which is preliminary data.</text>
</comment>
<dbReference type="GO" id="GO:0005840">
    <property type="term" value="C:ribosome"/>
    <property type="evidence" value="ECO:0007669"/>
    <property type="project" value="UniProtKB-KW"/>
</dbReference>
<dbReference type="AlphaFoldDB" id="A0A4Q0AHD8"/>
<dbReference type="Pfam" id="PF01016">
    <property type="entry name" value="Ribosomal_L27"/>
    <property type="match status" value="1"/>
</dbReference>
<dbReference type="GO" id="GO:1990904">
    <property type="term" value="C:ribonucleoprotein complex"/>
    <property type="evidence" value="ECO:0007669"/>
    <property type="project" value="UniProtKB-KW"/>
</dbReference>
<organism evidence="7 8">
    <name type="scientific">Candidatus Microsaccharimonas sossegonensis</name>
    <dbReference type="NCBI Taxonomy" id="2506948"/>
    <lineage>
        <taxon>Bacteria</taxon>
        <taxon>Candidatus Saccharimonadota</taxon>
        <taxon>Candidatus Saccharimonadia</taxon>
        <taxon>Candidatus Saccharimonadales</taxon>
        <taxon>Candidatus Saccharimonadaceae</taxon>
        <taxon>Candidatus Microsaccharimonas</taxon>
    </lineage>
</organism>
<sequence>MSHVKAGGSSKNIHNNAGQRLGVKRFGGQVVSTGEVLVRQTGSTKVAGPGTFLSKNFTIHAAKNGIVSFNKIKKTRFTGKTTQRTEVSVM</sequence>
<evidence type="ECO:0000256" key="3">
    <source>
        <dbReference type="ARBA" id="ARBA00023274"/>
    </source>
</evidence>
<evidence type="ECO:0000256" key="4">
    <source>
        <dbReference type="ARBA" id="ARBA00035175"/>
    </source>
</evidence>
<evidence type="ECO:0000313" key="7">
    <source>
        <dbReference type="EMBL" id="RWZ78591.1"/>
    </source>
</evidence>
<dbReference type="InterPro" id="IPR001684">
    <property type="entry name" value="Ribosomal_bL27"/>
</dbReference>
<keyword evidence="2 7" id="KW-0689">Ribosomal protein</keyword>
<accession>A0A4Q0AHD8</accession>
<dbReference type="PRINTS" id="PR00063">
    <property type="entry name" value="RIBOSOMALL27"/>
</dbReference>
<protein>
    <recommendedName>
        <fullName evidence="4">Large ribosomal subunit protein bL27</fullName>
    </recommendedName>
    <alternativeName>
        <fullName evidence="5">50S ribosomal protein L27</fullName>
    </alternativeName>
</protein>
<keyword evidence="8" id="KW-1185">Reference proteome</keyword>